<evidence type="ECO:0000256" key="1">
    <source>
        <dbReference type="ARBA" id="ARBA00004123"/>
    </source>
</evidence>
<dbReference type="RefSeq" id="XP_005089830.1">
    <property type="nucleotide sequence ID" value="XM_005089773.3"/>
</dbReference>
<evidence type="ECO:0000256" key="2">
    <source>
        <dbReference type="ARBA" id="ARBA00022723"/>
    </source>
</evidence>
<dbReference type="InterPro" id="IPR039999">
    <property type="entry name" value="LYAR"/>
</dbReference>
<evidence type="ECO:0000256" key="8">
    <source>
        <dbReference type="SAM" id="MobiDB-lite"/>
    </source>
</evidence>
<keyword evidence="11" id="KW-1185">Reference proteome</keyword>
<evidence type="ECO:0000313" key="11">
    <source>
        <dbReference type="Proteomes" id="UP000694888"/>
    </source>
</evidence>
<dbReference type="PANTHER" id="PTHR13100:SF10">
    <property type="entry name" value="CELL GROWTH-REGULATING NUCLEOLAR PROTEIN"/>
    <property type="match status" value="1"/>
</dbReference>
<feature type="region of interest" description="Disordered" evidence="8">
    <location>
        <begin position="147"/>
        <end position="309"/>
    </location>
</feature>
<keyword evidence="3" id="KW-0677">Repeat</keyword>
<keyword evidence="6" id="KW-0539">Nucleus</keyword>
<keyword evidence="2" id="KW-0479">Metal-binding</keyword>
<evidence type="ECO:0000256" key="4">
    <source>
        <dbReference type="ARBA" id="ARBA00022771"/>
    </source>
</evidence>
<evidence type="ECO:0000259" key="9">
    <source>
        <dbReference type="Pfam" id="PF08790"/>
    </source>
</evidence>
<name>A0ABM0JBH2_APLCA</name>
<feature type="compositionally biased region" description="Polar residues" evidence="8">
    <location>
        <begin position="147"/>
        <end position="170"/>
    </location>
</feature>
<evidence type="ECO:0000313" key="13">
    <source>
        <dbReference type="RefSeq" id="XP_005089830.1"/>
    </source>
</evidence>
<evidence type="ECO:0000256" key="6">
    <source>
        <dbReference type="ARBA" id="ARBA00023242"/>
    </source>
</evidence>
<evidence type="ECO:0000259" key="10">
    <source>
        <dbReference type="Pfam" id="PF25879"/>
    </source>
</evidence>
<feature type="compositionally biased region" description="Basic and acidic residues" evidence="8">
    <location>
        <begin position="171"/>
        <end position="220"/>
    </location>
</feature>
<dbReference type="Proteomes" id="UP000694888">
    <property type="component" value="Unplaced"/>
</dbReference>
<keyword evidence="5" id="KW-0862">Zinc</keyword>
<evidence type="ECO:0000256" key="3">
    <source>
        <dbReference type="ARBA" id="ARBA00022737"/>
    </source>
</evidence>
<evidence type="ECO:0000256" key="7">
    <source>
        <dbReference type="PROSITE-ProRule" id="PRU01145"/>
    </source>
</evidence>
<evidence type="ECO:0000313" key="14">
    <source>
        <dbReference type="RefSeq" id="XP_005089831.1"/>
    </source>
</evidence>
<dbReference type="InterPro" id="IPR014898">
    <property type="entry name" value="Znf_C2H2_LYAR"/>
</dbReference>
<dbReference type="Pfam" id="PF25879">
    <property type="entry name" value="WHD_LYAR"/>
    <property type="match status" value="1"/>
</dbReference>
<feature type="domain" description="Zinc finger C2H2 LYAR-type" evidence="9">
    <location>
        <begin position="31"/>
        <end position="58"/>
    </location>
</feature>
<dbReference type="InterPro" id="IPR036236">
    <property type="entry name" value="Znf_C2H2_sf"/>
</dbReference>
<evidence type="ECO:0000313" key="15">
    <source>
        <dbReference type="RefSeq" id="XP_035825773.1"/>
    </source>
</evidence>
<reference evidence="12 13" key="1">
    <citation type="submission" date="2025-05" db="UniProtKB">
        <authorList>
            <consortium name="RefSeq"/>
        </authorList>
    </citation>
    <scope>IDENTIFICATION</scope>
</reference>
<dbReference type="RefSeq" id="XP_005089831.1">
    <property type="nucleotide sequence ID" value="XM_005089774.2"/>
</dbReference>
<evidence type="ECO:0000313" key="12">
    <source>
        <dbReference type="RefSeq" id="XP_005089829.1"/>
    </source>
</evidence>
<gene>
    <name evidence="12 13 14 15" type="primary">LOC101846703</name>
</gene>
<protein>
    <submittedName>
        <fullName evidence="12 13">Cell growth-regulating nucleolar protein</fullName>
    </submittedName>
</protein>
<proteinExistence type="predicted"/>
<dbReference type="SUPFAM" id="SSF57667">
    <property type="entry name" value="beta-beta-alpha zinc fingers"/>
    <property type="match status" value="2"/>
</dbReference>
<evidence type="ECO:0000256" key="5">
    <source>
        <dbReference type="ARBA" id="ARBA00022833"/>
    </source>
</evidence>
<sequence>MVFFTCNACSEALKKNQVEKHTYKCRQCQSLSCVDCGKDFWGSEYLTHTKCITEDEKYCGKGFVAKVNKGEVKQEQWIEKVQGAIEKASSNPKLKGLLERLTDYPNIPRKKAKFENFLKNSLRVLSPALISQVWDLLMTAANNAAESKHNVPSAQSAQTNGETKSNVDPSKTSDGHMEVENENEETAKLNKREKKEERQKKNKKEKKDKEVPESNGDVEKVKKKKKRKHEEVLEDQSNVSEEPVSGKKRKRNEEPAEEDPGSELSPIEKKKKKKKHDSSQEQAENGSCDLQEDAADNDQSIDTSSGKKKKFRWGATITAILEKKGEMPLKKLRRKVLSEFSAQDAANYNEENLTAKFNKKINKMPGVSVLKERVKLK</sequence>
<dbReference type="GeneID" id="101846703"/>
<dbReference type="Pfam" id="PF08790">
    <property type="entry name" value="zf-LYAR"/>
    <property type="match status" value="1"/>
</dbReference>
<feature type="domain" description="Cell growth-regulating nucleolar protein-like winged helix" evidence="10">
    <location>
        <begin position="308"/>
        <end position="376"/>
    </location>
</feature>
<comment type="subcellular location">
    <subcellularLocation>
        <location evidence="1">Nucleus</location>
    </subcellularLocation>
</comment>
<keyword evidence="4 7" id="KW-0863">Zinc-finger</keyword>
<dbReference type="RefSeq" id="XP_035825773.1">
    <property type="nucleotide sequence ID" value="XM_035969880.1"/>
</dbReference>
<dbReference type="RefSeq" id="XP_005089829.1">
    <property type="nucleotide sequence ID" value="XM_005089772.3"/>
</dbReference>
<accession>A0ABM0JBH2</accession>
<dbReference type="Gene3D" id="1.10.10.2100">
    <property type="match status" value="1"/>
</dbReference>
<dbReference type="Gene3D" id="3.30.1490.490">
    <property type="match status" value="1"/>
</dbReference>
<dbReference type="InterPro" id="IPR058719">
    <property type="entry name" value="WHD_LYAR"/>
</dbReference>
<organism evidence="11 14">
    <name type="scientific">Aplysia californica</name>
    <name type="common">California sea hare</name>
    <dbReference type="NCBI Taxonomy" id="6500"/>
    <lineage>
        <taxon>Eukaryota</taxon>
        <taxon>Metazoa</taxon>
        <taxon>Spiralia</taxon>
        <taxon>Lophotrochozoa</taxon>
        <taxon>Mollusca</taxon>
        <taxon>Gastropoda</taxon>
        <taxon>Heterobranchia</taxon>
        <taxon>Euthyneura</taxon>
        <taxon>Tectipleura</taxon>
        <taxon>Aplysiida</taxon>
        <taxon>Aplysioidea</taxon>
        <taxon>Aplysiidae</taxon>
        <taxon>Aplysia</taxon>
    </lineage>
</organism>
<dbReference type="PANTHER" id="PTHR13100">
    <property type="entry name" value="CELL GROWTH-REGULATING NUCLEOLAR PROTEIN LYAR"/>
    <property type="match status" value="1"/>
</dbReference>
<dbReference type="PROSITE" id="PS51804">
    <property type="entry name" value="ZF_C2HC_LYAR"/>
    <property type="match status" value="2"/>
</dbReference>